<keyword evidence="1" id="KW-1185">Reference proteome</keyword>
<evidence type="ECO:0000313" key="3">
    <source>
        <dbReference type="WBParaSite" id="PgR019_g012_t09"/>
    </source>
</evidence>
<protein>
    <submittedName>
        <fullName evidence="2 3">SRCR domain-containing protein</fullName>
    </submittedName>
</protein>
<name>A0A915AX86_PARUN</name>
<reference evidence="2 3" key="1">
    <citation type="submission" date="2022-11" db="UniProtKB">
        <authorList>
            <consortium name="WormBaseParasite"/>
        </authorList>
    </citation>
    <scope>IDENTIFICATION</scope>
</reference>
<dbReference type="AlphaFoldDB" id="A0A915AX86"/>
<dbReference type="WBParaSite" id="PgR019_g012_t09">
    <property type="protein sequence ID" value="PgR019_g012_t09"/>
    <property type="gene ID" value="PgR019_g012"/>
</dbReference>
<evidence type="ECO:0000313" key="2">
    <source>
        <dbReference type="WBParaSite" id="PgR019_g012_t02"/>
    </source>
</evidence>
<dbReference type="Proteomes" id="UP000887569">
    <property type="component" value="Unplaced"/>
</dbReference>
<evidence type="ECO:0000313" key="1">
    <source>
        <dbReference type="Proteomes" id="UP000887569"/>
    </source>
</evidence>
<dbReference type="WBParaSite" id="PgR019_g012_t02">
    <property type="protein sequence ID" value="PgR019_g012_t02"/>
    <property type="gene ID" value="PgR019_g012"/>
</dbReference>
<accession>A0A915AX86</accession>
<sequence>MCLQRGKWLIFEHLSNLHEGALCQRICSTWRCRDDEHAIHIRCGIFATGNIRNIKLPRQKTMSCVI</sequence>
<organism evidence="1 2">
    <name type="scientific">Parascaris univalens</name>
    <name type="common">Nematode worm</name>
    <dbReference type="NCBI Taxonomy" id="6257"/>
    <lineage>
        <taxon>Eukaryota</taxon>
        <taxon>Metazoa</taxon>
        <taxon>Ecdysozoa</taxon>
        <taxon>Nematoda</taxon>
        <taxon>Chromadorea</taxon>
        <taxon>Rhabditida</taxon>
        <taxon>Spirurina</taxon>
        <taxon>Ascaridomorpha</taxon>
        <taxon>Ascaridoidea</taxon>
        <taxon>Ascarididae</taxon>
        <taxon>Parascaris</taxon>
    </lineage>
</organism>
<proteinExistence type="predicted"/>